<organism evidence="1 2">
    <name type="scientific">Xanthomarina gelatinilytica</name>
    <dbReference type="NCBI Taxonomy" id="1137281"/>
    <lineage>
        <taxon>Bacteria</taxon>
        <taxon>Pseudomonadati</taxon>
        <taxon>Bacteroidota</taxon>
        <taxon>Flavobacteriia</taxon>
        <taxon>Flavobacteriales</taxon>
        <taxon>Flavobacteriaceae</taxon>
        <taxon>Xanthomarina</taxon>
    </lineage>
</organism>
<sequence length="134" mass="14858">MAHISKIGSGEFTIEFWLNIKDPDQRRFSLGHGLNGIFSTLPDGNMGDNYSKNPFLPGGGNHKVKPVINARDLNTYTDGIVGGFAIGYVYNFRKFLEKKRGGVSGLIQGSTALTHDYFTRFNDGEIRLVWIDGT</sequence>
<evidence type="ECO:0000313" key="2">
    <source>
        <dbReference type="Proteomes" id="UP000263268"/>
    </source>
</evidence>
<accession>A0A3D6BN65</accession>
<protein>
    <submittedName>
        <fullName evidence="1">Uncharacterized protein</fullName>
    </submittedName>
</protein>
<comment type="caution">
    <text evidence="1">The sequence shown here is derived from an EMBL/GenBank/DDBJ whole genome shotgun (WGS) entry which is preliminary data.</text>
</comment>
<gene>
    <name evidence="1" type="ORF">DHV22_01815</name>
</gene>
<proteinExistence type="predicted"/>
<dbReference type="EMBL" id="DPRK01000027">
    <property type="protein sequence ID" value="HCY80418.1"/>
    <property type="molecule type" value="Genomic_DNA"/>
</dbReference>
<dbReference type="AlphaFoldDB" id="A0A3D6BN65"/>
<reference evidence="1 2" key="1">
    <citation type="journal article" date="2018" name="Nat. Biotechnol.">
        <title>A standardized bacterial taxonomy based on genome phylogeny substantially revises the tree of life.</title>
        <authorList>
            <person name="Parks D.H."/>
            <person name="Chuvochina M."/>
            <person name="Waite D.W."/>
            <person name="Rinke C."/>
            <person name="Skarshewski A."/>
            <person name="Chaumeil P.A."/>
            <person name="Hugenholtz P."/>
        </authorList>
    </citation>
    <scope>NUCLEOTIDE SEQUENCE [LARGE SCALE GENOMIC DNA]</scope>
    <source>
        <strain evidence="1">UBA10227</strain>
    </source>
</reference>
<evidence type="ECO:0000313" key="1">
    <source>
        <dbReference type="EMBL" id="HCY80418.1"/>
    </source>
</evidence>
<dbReference type="Proteomes" id="UP000263268">
    <property type="component" value="Unassembled WGS sequence"/>
</dbReference>
<feature type="non-terminal residue" evidence="1">
    <location>
        <position position="134"/>
    </location>
</feature>
<name>A0A3D6BN65_9FLAO</name>